<dbReference type="EMBL" id="LCAG01000007">
    <property type="protein sequence ID" value="KKR87106.1"/>
    <property type="molecule type" value="Genomic_DNA"/>
</dbReference>
<evidence type="ECO:0000313" key="3">
    <source>
        <dbReference type="EMBL" id="KKR87106.1"/>
    </source>
</evidence>
<feature type="transmembrane region" description="Helical" evidence="2">
    <location>
        <begin position="12"/>
        <end position="32"/>
    </location>
</feature>
<name>A0A0G0UHZ2_9BACT</name>
<dbReference type="AlphaFoldDB" id="A0A0G0UHZ2"/>
<keyword evidence="1" id="KW-0378">Hydrolase</keyword>
<evidence type="ECO:0000313" key="4">
    <source>
        <dbReference type="Proteomes" id="UP000034854"/>
    </source>
</evidence>
<gene>
    <name evidence="3" type="ORF">UU34_C0007G0009</name>
</gene>
<evidence type="ECO:0000256" key="1">
    <source>
        <dbReference type="ARBA" id="ARBA00022801"/>
    </source>
</evidence>
<keyword evidence="2" id="KW-0812">Transmembrane</keyword>
<dbReference type="Proteomes" id="UP000034854">
    <property type="component" value="Unassembled WGS sequence"/>
</dbReference>
<dbReference type="InterPro" id="IPR023365">
    <property type="entry name" value="Sortase_dom-sf"/>
</dbReference>
<dbReference type="Pfam" id="PF04203">
    <property type="entry name" value="Sortase"/>
    <property type="match status" value="1"/>
</dbReference>
<sequence>MFRLTKFKKVFFIRFLSFAFIQVGFLSILITFEPVVVEEFRYQLNNLLGTRHSLPQVVTSATQNEASLSSGFSDLPSETTDFIKPVSTDFGIVIEKINANAKIVEGVDAGNEGEYLAALSKGVAHAKGTVLPGERGNMYLFSHSVNAPWNIVRFNAVFYLLGKLEKGDRVIIFYQGRRFNYIVFDKTITAPSDTKYLTGTYDEPVLTLQTCDPPGTLINRLIVRAKLAGV</sequence>
<dbReference type="SUPFAM" id="SSF63817">
    <property type="entry name" value="Sortase"/>
    <property type="match status" value="1"/>
</dbReference>
<comment type="caution">
    <text evidence="3">The sequence shown here is derived from an EMBL/GenBank/DDBJ whole genome shotgun (WGS) entry which is preliminary data.</text>
</comment>
<proteinExistence type="predicted"/>
<protein>
    <submittedName>
        <fullName evidence="3">Sortase family protein</fullName>
    </submittedName>
</protein>
<keyword evidence="2" id="KW-0472">Membrane</keyword>
<dbReference type="InterPro" id="IPR005754">
    <property type="entry name" value="Sortase"/>
</dbReference>
<evidence type="ECO:0000256" key="2">
    <source>
        <dbReference type="SAM" id="Phobius"/>
    </source>
</evidence>
<dbReference type="Gene3D" id="2.40.260.10">
    <property type="entry name" value="Sortase"/>
    <property type="match status" value="1"/>
</dbReference>
<dbReference type="NCBIfam" id="TIGR01076">
    <property type="entry name" value="sortase_fam"/>
    <property type="match status" value="1"/>
</dbReference>
<organism evidence="3 4">
    <name type="scientific">Candidatus Curtissbacteria bacterium GW2011_GWA1_41_11</name>
    <dbReference type="NCBI Taxonomy" id="1618409"/>
    <lineage>
        <taxon>Bacteria</taxon>
        <taxon>Candidatus Curtissiibacteriota</taxon>
    </lineage>
</organism>
<accession>A0A0G0UHZ2</accession>
<keyword evidence="2" id="KW-1133">Transmembrane helix</keyword>
<dbReference type="GO" id="GO:0016787">
    <property type="term" value="F:hydrolase activity"/>
    <property type="evidence" value="ECO:0007669"/>
    <property type="project" value="UniProtKB-KW"/>
</dbReference>
<reference evidence="3 4" key="1">
    <citation type="journal article" date="2015" name="Nature">
        <title>rRNA introns, odd ribosomes, and small enigmatic genomes across a large radiation of phyla.</title>
        <authorList>
            <person name="Brown C.T."/>
            <person name="Hug L.A."/>
            <person name="Thomas B.C."/>
            <person name="Sharon I."/>
            <person name="Castelle C.J."/>
            <person name="Singh A."/>
            <person name="Wilkins M.J."/>
            <person name="Williams K.H."/>
            <person name="Banfield J.F."/>
        </authorList>
    </citation>
    <scope>NUCLEOTIDE SEQUENCE [LARGE SCALE GENOMIC DNA]</scope>
</reference>